<comment type="caution">
    <text evidence="3">The sequence shown here is derived from an EMBL/GenBank/DDBJ whole genome shotgun (WGS) entry which is preliminary data.</text>
</comment>
<organism evidence="3 4">
    <name type="scientific">Clostridium omnivorum</name>
    <dbReference type="NCBI Taxonomy" id="1604902"/>
    <lineage>
        <taxon>Bacteria</taxon>
        <taxon>Bacillati</taxon>
        <taxon>Bacillota</taxon>
        <taxon>Clostridia</taxon>
        <taxon>Eubacteriales</taxon>
        <taxon>Clostridiaceae</taxon>
        <taxon>Clostridium</taxon>
    </lineage>
</organism>
<reference evidence="3 4" key="1">
    <citation type="journal article" date="2024" name="Int. J. Syst. Evol. Microbiol.">
        <title>Clostridium omnivorum sp. nov., isolated from anoxic soil under the treatment of reductive soil disinfestation.</title>
        <authorList>
            <person name="Ueki A."/>
            <person name="Tonouchi A."/>
            <person name="Kaku N."/>
            <person name="Honma S."/>
            <person name="Ueki K."/>
        </authorList>
    </citation>
    <scope>NUCLEOTIDE SEQUENCE [LARGE SCALE GENOMIC DNA]</scope>
    <source>
        <strain evidence="3 4">E14</strain>
    </source>
</reference>
<dbReference type="EMBL" id="BRXR01000001">
    <property type="protein sequence ID" value="GLC29216.1"/>
    <property type="molecule type" value="Genomic_DNA"/>
</dbReference>
<accession>A0ABQ5N208</accession>
<feature type="domain" description="LiaI-LiaF-like transmembrane region" evidence="2">
    <location>
        <begin position="6"/>
        <end position="47"/>
    </location>
</feature>
<keyword evidence="1" id="KW-0472">Membrane</keyword>
<keyword evidence="1" id="KW-0812">Transmembrane</keyword>
<feature type="transmembrane region" description="Helical" evidence="1">
    <location>
        <begin position="113"/>
        <end position="133"/>
    </location>
</feature>
<evidence type="ECO:0000256" key="1">
    <source>
        <dbReference type="SAM" id="Phobius"/>
    </source>
</evidence>
<dbReference type="InterPro" id="IPR043726">
    <property type="entry name" value="LiaI-LiaF-like_TM1"/>
</dbReference>
<feature type="transmembrane region" description="Helical" evidence="1">
    <location>
        <begin position="7"/>
        <end position="29"/>
    </location>
</feature>
<keyword evidence="4" id="KW-1185">Reference proteome</keyword>
<dbReference type="Pfam" id="PF18917">
    <property type="entry name" value="LiaI-LiaF-like_TM1"/>
    <property type="match status" value="1"/>
</dbReference>
<proteinExistence type="predicted"/>
<feature type="transmembrane region" description="Helical" evidence="1">
    <location>
        <begin position="86"/>
        <end position="106"/>
    </location>
</feature>
<sequence>MKKSNLFWGLLLIAIGIFTLIDKIFNIHWFTMNNLWPLFILIPGLIFEFSFFVTKRDPGVLVPGGILTTIGLLFLFETFTDWGFAAYTWPIYPLAVAIGLFQLYLFGRRQSGLLIPVFILGGVSIIAFLSMFLGNMFYWLNYGLLLPIALIIVGILLLFRTFS</sequence>
<feature type="transmembrane region" description="Helical" evidence="1">
    <location>
        <begin position="139"/>
        <end position="159"/>
    </location>
</feature>
<evidence type="ECO:0000313" key="4">
    <source>
        <dbReference type="Proteomes" id="UP001208567"/>
    </source>
</evidence>
<gene>
    <name evidence="3" type="ORF">bsdE14_06260</name>
</gene>
<dbReference type="RefSeq" id="WP_264848503.1">
    <property type="nucleotide sequence ID" value="NZ_BRXR01000001.1"/>
</dbReference>
<keyword evidence="1" id="KW-1133">Transmembrane helix</keyword>
<evidence type="ECO:0000313" key="3">
    <source>
        <dbReference type="EMBL" id="GLC29216.1"/>
    </source>
</evidence>
<protein>
    <recommendedName>
        <fullName evidence="2">LiaI-LiaF-like transmembrane region domain-containing protein</fullName>
    </recommendedName>
</protein>
<feature type="transmembrane region" description="Helical" evidence="1">
    <location>
        <begin position="35"/>
        <end position="53"/>
    </location>
</feature>
<feature type="transmembrane region" description="Helical" evidence="1">
    <location>
        <begin position="60"/>
        <end position="80"/>
    </location>
</feature>
<dbReference type="Proteomes" id="UP001208567">
    <property type="component" value="Unassembled WGS sequence"/>
</dbReference>
<name>A0ABQ5N208_9CLOT</name>
<evidence type="ECO:0000259" key="2">
    <source>
        <dbReference type="Pfam" id="PF18917"/>
    </source>
</evidence>